<evidence type="ECO:0000256" key="5">
    <source>
        <dbReference type="ARBA" id="ARBA00023136"/>
    </source>
</evidence>
<feature type="non-terminal residue" evidence="7">
    <location>
        <position position="1"/>
    </location>
</feature>
<keyword evidence="8" id="KW-1185">Reference proteome</keyword>
<feature type="transmembrane region" description="Helical" evidence="6">
    <location>
        <begin position="91"/>
        <end position="109"/>
    </location>
</feature>
<keyword evidence="2" id="KW-0813">Transport</keyword>
<evidence type="ECO:0000256" key="2">
    <source>
        <dbReference type="ARBA" id="ARBA00022448"/>
    </source>
</evidence>
<dbReference type="GO" id="GO:0022857">
    <property type="term" value="F:transmembrane transporter activity"/>
    <property type="evidence" value="ECO:0007669"/>
    <property type="project" value="TreeGrafter"/>
</dbReference>
<evidence type="ECO:0000256" key="1">
    <source>
        <dbReference type="ARBA" id="ARBA00004141"/>
    </source>
</evidence>
<dbReference type="EMBL" id="ML992748">
    <property type="protein sequence ID" value="KAF2206191.1"/>
    <property type="molecule type" value="Genomic_DNA"/>
</dbReference>
<dbReference type="GO" id="GO:0016020">
    <property type="term" value="C:membrane"/>
    <property type="evidence" value="ECO:0007669"/>
    <property type="project" value="UniProtKB-SubCell"/>
</dbReference>
<dbReference type="SUPFAM" id="SSF103473">
    <property type="entry name" value="MFS general substrate transporter"/>
    <property type="match status" value="1"/>
</dbReference>
<feature type="transmembrane region" description="Helical" evidence="6">
    <location>
        <begin position="6"/>
        <end position="23"/>
    </location>
</feature>
<evidence type="ECO:0000313" key="8">
    <source>
        <dbReference type="Proteomes" id="UP000799539"/>
    </source>
</evidence>
<evidence type="ECO:0000313" key="7">
    <source>
        <dbReference type="EMBL" id="KAF2206191.1"/>
    </source>
</evidence>
<dbReference type="OrthoDB" id="3639251at2759"/>
<feature type="transmembrane region" description="Helical" evidence="6">
    <location>
        <begin position="61"/>
        <end position="79"/>
    </location>
</feature>
<gene>
    <name evidence="7" type="ORF">CERZMDRAFT_53731</name>
</gene>
<organism evidence="7 8">
    <name type="scientific">Cercospora zeae-maydis SCOH1-5</name>
    <dbReference type="NCBI Taxonomy" id="717836"/>
    <lineage>
        <taxon>Eukaryota</taxon>
        <taxon>Fungi</taxon>
        <taxon>Dikarya</taxon>
        <taxon>Ascomycota</taxon>
        <taxon>Pezizomycotina</taxon>
        <taxon>Dothideomycetes</taxon>
        <taxon>Dothideomycetidae</taxon>
        <taxon>Mycosphaerellales</taxon>
        <taxon>Mycosphaerellaceae</taxon>
        <taxon>Cercospora</taxon>
    </lineage>
</organism>
<comment type="subcellular location">
    <subcellularLocation>
        <location evidence="1">Membrane</location>
        <topology evidence="1">Multi-pass membrane protein</topology>
    </subcellularLocation>
</comment>
<dbReference type="AlphaFoldDB" id="A0A6A6F0Y8"/>
<dbReference type="Gene3D" id="1.20.1250.20">
    <property type="entry name" value="MFS general substrate transporter like domains"/>
    <property type="match status" value="1"/>
</dbReference>
<dbReference type="PANTHER" id="PTHR43791:SF47">
    <property type="entry name" value="MAJOR FACILITATOR SUPERFAMILY (MFS) PROFILE DOMAIN-CONTAINING PROTEIN-RELATED"/>
    <property type="match status" value="1"/>
</dbReference>
<keyword evidence="5 6" id="KW-0472">Membrane</keyword>
<name>A0A6A6F0Y8_9PEZI</name>
<evidence type="ECO:0000256" key="4">
    <source>
        <dbReference type="ARBA" id="ARBA00022989"/>
    </source>
</evidence>
<evidence type="ECO:0008006" key="9">
    <source>
        <dbReference type="Google" id="ProtNLM"/>
    </source>
</evidence>
<accession>A0A6A6F0Y8</accession>
<proteinExistence type="predicted"/>
<feature type="transmembrane region" description="Helical" evidence="6">
    <location>
        <begin position="121"/>
        <end position="141"/>
    </location>
</feature>
<dbReference type="PANTHER" id="PTHR43791">
    <property type="entry name" value="PERMEASE-RELATED"/>
    <property type="match status" value="1"/>
</dbReference>
<sequence>YAWLYLLNNTVTYSFGFFLPIILNGDMGYSTTMSQVLSFPPDAPWIFTTAWFADRYRKRGIVLIFNCAVSIVGVAMMGLVTTNPAARYADVFLGVAGANSNVPTILSYMHNNIVGVMKRSVASALLIGGAAIGGIVASNIFRQQDAPRYSPAMYAVIATRVVGILHGLNNFVVYSRKNGKADRGELVLEGQVGFRQKL</sequence>
<keyword evidence="3 6" id="KW-0812">Transmembrane</keyword>
<keyword evidence="4 6" id="KW-1133">Transmembrane helix</keyword>
<dbReference type="InterPro" id="IPR036259">
    <property type="entry name" value="MFS_trans_sf"/>
</dbReference>
<protein>
    <recommendedName>
        <fullName evidence="9">Major facilitator superfamily (MFS) profile domain-containing protein</fullName>
    </recommendedName>
</protein>
<evidence type="ECO:0000256" key="6">
    <source>
        <dbReference type="SAM" id="Phobius"/>
    </source>
</evidence>
<dbReference type="Proteomes" id="UP000799539">
    <property type="component" value="Unassembled WGS sequence"/>
</dbReference>
<reference evidence="7" key="1">
    <citation type="journal article" date="2020" name="Stud. Mycol.">
        <title>101 Dothideomycetes genomes: a test case for predicting lifestyles and emergence of pathogens.</title>
        <authorList>
            <person name="Haridas S."/>
            <person name="Albert R."/>
            <person name="Binder M."/>
            <person name="Bloem J."/>
            <person name="Labutti K."/>
            <person name="Salamov A."/>
            <person name="Andreopoulos B."/>
            <person name="Baker S."/>
            <person name="Barry K."/>
            <person name="Bills G."/>
            <person name="Bluhm B."/>
            <person name="Cannon C."/>
            <person name="Castanera R."/>
            <person name="Culley D."/>
            <person name="Daum C."/>
            <person name="Ezra D."/>
            <person name="Gonzalez J."/>
            <person name="Henrissat B."/>
            <person name="Kuo A."/>
            <person name="Liang C."/>
            <person name="Lipzen A."/>
            <person name="Lutzoni F."/>
            <person name="Magnuson J."/>
            <person name="Mondo S."/>
            <person name="Nolan M."/>
            <person name="Ohm R."/>
            <person name="Pangilinan J."/>
            <person name="Park H.-J."/>
            <person name="Ramirez L."/>
            <person name="Alfaro M."/>
            <person name="Sun H."/>
            <person name="Tritt A."/>
            <person name="Yoshinaga Y."/>
            <person name="Zwiers L.-H."/>
            <person name="Turgeon B."/>
            <person name="Goodwin S."/>
            <person name="Spatafora J."/>
            <person name="Crous P."/>
            <person name="Grigoriev I."/>
        </authorList>
    </citation>
    <scope>NUCLEOTIDE SEQUENCE</scope>
    <source>
        <strain evidence="7">SCOH1-5</strain>
    </source>
</reference>
<evidence type="ECO:0000256" key="3">
    <source>
        <dbReference type="ARBA" id="ARBA00022692"/>
    </source>
</evidence>
<feature type="transmembrane region" description="Helical" evidence="6">
    <location>
        <begin position="153"/>
        <end position="173"/>
    </location>
</feature>